<evidence type="ECO:0000313" key="3">
    <source>
        <dbReference type="Proteomes" id="UP001567538"/>
    </source>
</evidence>
<name>A0ABD1HDV3_SALDI</name>
<keyword evidence="3" id="KW-1185">Reference proteome</keyword>
<dbReference type="PANTHER" id="PTHR26312">
    <property type="entry name" value="TETRATRICOPEPTIDE REPEAT PROTEIN 5"/>
    <property type="match status" value="1"/>
</dbReference>
<feature type="region of interest" description="Disordered" evidence="1">
    <location>
        <begin position="99"/>
        <end position="140"/>
    </location>
</feature>
<dbReference type="Proteomes" id="UP001567538">
    <property type="component" value="Unassembled WGS sequence"/>
</dbReference>
<proteinExistence type="predicted"/>
<reference evidence="2 3" key="1">
    <citation type="submission" date="2024-06" db="EMBL/GenBank/DDBJ databases">
        <title>A chromosome level genome sequence of Diviner's sage (Salvia divinorum).</title>
        <authorList>
            <person name="Ford S.A."/>
            <person name="Ro D.-K."/>
            <person name="Ness R.W."/>
            <person name="Phillips M.A."/>
        </authorList>
    </citation>
    <scope>NUCLEOTIDE SEQUENCE [LARGE SCALE GENOMIC DNA]</scope>
    <source>
        <strain evidence="2">SAF-2024a</strain>
        <tissue evidence="2">Leaf</tissue>
    </source>
</reference>
<dbReference type="SUPFAM" id="SSF48452">
    <property type="entry name" value="TPR-like"/>
    <property type="match status" value="1"/>
</dbReference>
<evidence type="ECO:0000313" key="2">
    <source>
        <dbReference type="EMBL" id="KAL1554150.1"/>
    </source>
</evidence>
<protein>
    <submittedName>
        <fullName evidence="2">Uncharacterized protein</fullName>
    </submittedName>
</protein>
<feature type="compositionally biased region" description="Polar residues" evidence="1">
    <location>
        <begin position="1"/>
        <end position="20"/>
    </location>
</feature>
<dbReference type="PANTHER" id="PTHR26312:SF168">
    <property type="entry name" value="OS06G0606700 PROTEIN"/>
    <property type="match status" value="1"/>
</dbReference>
<feature type="region of interest" description="Disordered" evidence="1">
    <location>
        <begin position="1"/>
        <end position="25"/>
    </location>
</feature>
<dbReference type="Gene3D" id="1.25.40.10">
    <property type="entry name" value="Tetratricopeptide repeat domain"/>
    <property type="match status" value="1"/>
</dbReference>
<accession>A0ABD1HDV3</accession>
<dbReference type="EMBL" id="JBEAFC010000006">
    <property type="protein sequence ID" value="KAL1554150.1"/>
    <property type="molecule type" value="Genomic_DNA"/>
</dbReference>
<sequence length="287" mass="30809">MLLRSSSSPILHSWPPNSASEPDALPQLLPTRSVSFTASCDCSSPTRIAFDSCIRESLKPKKSFLPPAPDPVKIQDRREAVSYFLSSSGLGEAAATEEHAIPSERSLQEAGGGGGGGVRSRGSCGGGGRGRDDGPGPGRGISEAYYETMIGANPGNPLFLANYAKYLKEVKADFTKAEEFYERAILANPSDGNVLSHYADLLWQTHGDSARAEAYFDQAVKTDPNDCFVLASYARFLWDADDDEEDENDVEVEAAKALNNQYAAPSHKSASEFIVTESHWPPLAAAS</sequence>
<evidence type="ECO:0000256" key="1">
    <source>
        <dbReference type="SAM" id="MobiDB-lite"/>
    </source>
</evidence>
<feature type="compositionally biased region" description="Gly residues" evidence="1">
    <location>
        <begin position="110"/>
        <end position="128"/>
    </location>
</feature>
<organism evidence="2 3">
    <name type="scientific">Salvia divinorum</name>
    <name type="common">Maria pastora</name>
    <name type="synonym">Diviner's sage</name>
    <dbReference type="NCBI Taxonomy" id="28513"/>
    <lineage>
        <taxon>Eukaryota</taxon>
        <taxon>Viridiplantae</taxon>
        <taxon>Streptophyta</taxon>
        <taxon>Embryophyta</taxon>
        <taxon>Tracheophyta</taxon>
        <taxon>Spermatophyta</taxon>
        <taxon>Magnoliopsida</taxon>
        <taxon>eudicotyledons</taxon>
        <taxon>Gunneridae</taxon>
        <taxon>Pentapetalae</taxon>
        <taxon>asterids</taxon>
        <taxon>lamiids</taxon>
        <taxon>Lamiales</taxon>
        <taxon>Lamiaceae</taxon>
        <taxon>Nepetoideae</taxon>
        <taxon>Mentheae</taxon>
        <taxon>Salviinae</taxon>
        <taxon>Salvia</taxon>
        <taxon>Salvia subgen. Calosphace</taxon>
    </lineage>
</organism>
<gene>
    <name evidence="2" type="ORF">AAHA92_14743</name>
</gene>
<comment type="caution">
    <text evidence="2">The sequence shown here is derived from an EMBL/GenBank/DDBJ whole genome shotgun (WGS) entry which is preliminary data.</text>
</comment>
<dbReference type="AlphaFoldDB" id="A0ABD1HDV3"/>
<dbReference type="InterPro" id="IPR011990">
    <property type="entry name" value="TPR-like_helical_dom_sf"/>
</dbReference>